<dbReference type="InterPro" id="IPR051804">
    <property type="entry name" value="Carb_Metab_Reg_Kinase/Isom"/>
</dbReference>
<dbReference type="EMBL" id="MPDK01000020">
    <property type="protein sequence ID" value="PWI57037.1"/>
    <property type="molecule type" value="Genomic_DNA"/>
</dbReference>
<dbReference type="GO" id="GO:0008270">
    <property type="term" value="F:zinc ion binding"/>
    <property type="evidence" value="ECO:0007669"/>
    <property type="project" value="InterPro"/>
</dbReference>
<dbReference type="Proteomes" id="UP000245380">
    <property type="component" value="Unassembled WGS sequence"/>
</dbReference>
<dbReference type="Pfam" id="PF20511">
    <property type="entry name" value="PMI_typeI_cat"/>
    <property type="match status" value="1"/>
</dbReference>
<evidence type="ECO:0000313" key="4">
    <source>
        <dbReference type="EMBL" id="PWI57037.1"/>
    </source>
</evidence>
<accession>A0A2U3D6Y2</accession>
<evidence type="ECO:0000256" key="2">
    <source>
        <dbReference type="ARBA" id="ARBA00022833"/>
    </source>
</evidence>
<dbReference type="PANTHER" id="PTHR42742">
    <property type="entry name" value="TRANSCRIPTIONAL REPRESSOR MPRA"/>
    <property type="match status" value="1"/>
</dbReference>
<dbReference type="AlphaFoldDB" id="A0A2U3D6Y2"/>
<organism evidence="4 5">
    <name type="scientific">Sulfoacidibacillus thermotolerans</name>
    <name type="common">Acidibacillus sulfuroxidans</name>
    <dbReference type="NCBI Taxonomy" id="1765684"/>
    <lineage>
        <taxon>Bacteria</taxon>
        <taxon>Bacillati</taxon>
        <taxon>Bacillota</taxon>
        <taxon>Bacilli</taxon>
        <taxon>Bacillales</taxon>
        <taxon>Alicyclobacillaceae</taxon>
        <taxon>Sulfoacidibacillus</taxon>
    </lineage>
</organism>
<reference evidence="4 5" key="1">
    <citation type="submission" date="2016-11" db="EMBL/GenBank/DDBJ databases">
        <title>Comparative genomics of Acidibacillus ferroxidans species.</title>
        <authorList>
            <person name="Oliveira G."/>
            <person name="Nunes G."/>
            <person name="Oliveira R."/>
            <person name="Araujo F."/>
            <person name="Salim A."/>
            <person name="Scholte L."/>
            <person name="Morais D."/>
            <person name="Nancucheo I."/>
            <person name="Johnson D.B."/>
            <person name="Grail B."/>
            <person name="Bittencourt J."/>
            <person name="Valadares R."/>
        </authorList>
    </citation>
    <scope>NUCLEOTIDE SEQUENCE [LARGE SCALE GENOMIC DNA]</scope>
    <source>
        <strain evidence="4 5">Y002</strain>
    </source>
</reference>
<feature type="domain" description="Phosphomannose isomerase type I catalytic" evidence="3">
    <location>
        <begin position="14"/>
        <end position="103"/>
    </location>
</feature>
<dbReference type="Gene3D" id="2.60.120.10">
    <property type="entry name" value="Jelly Rolls"/>
    <property type="match status" value="1"/>
</dbReference>
<evidence type="ECO:0000313" key="5">
    <source>
        <dbReference type="Proteomes" id="UP000245380"/>
    </source>
</evidence>
<comment type="caution">
    <text evidence="4">The sequence shown here is derived from an EMBL/GenBank/DDBJ whole genome shotgun (WGS) entry which is preliminary data.</text>
</comment>
<name>A0A2U3D6Y2_SULT2</name>
<dbReference type="InterPro" id="IPR014710">
    <property type="entry name" value="RmlC-like_jellyroll"/>
</dbReference>
<proteinExistence type="predicted"/>
<dbReference type="RefSeq" id="WP_181363070.1">
    <property type="nucleotide sequence ID" value="NZ_MPDK01000020.1"/>
</dbReference>
<gene>
    <name evidence="4" type="ORF">BM613_10775</name>
</gene>
<keyword evidence="5" id="KW-1185">Reference proteome</keyword>
<dbReference type="GO" id="GO:0004476">
    <property type="term" value="F:mannose-6-phosphate isomerase activity"/>
    <property type="evidence" value="ECO:0007669"/>
    <property type="project" value="InterPro"/>
</dbReference>
<keyword evidence="2" id="KW-0862">Zinc</keyword>
<keyword evidence="1" id="KW-0479">Metal-binding</keyword>
<dbReference type="SUPFAM" id="SSF51182">
    <property type="entry name" value="RmlC-like cupins"/>
    <property type="match status" value="1"/>
</dbReference>
<evidence type="ECO:0000256" key="1">
    <source>
        <dbReference type="ARBA" id="ARBA00022723"/>
    </source>
</evidence>
<dbReference type="PANTHER" id="PTHR42742:SF3">
    <property type="entry name" value="FRUCTOKINASE"/>
    <property type="match status" value="1"/>
</dbReference>
<protein>
    <recommendedName>
        <fullName evidence="3">Phosphomannose isomerase type I catalytic domain-containing protein</fullName>
    </recommendedName>
</protein>
<evidence type="ECO:0000259" key="3">
    <source>
        <dbReference type="Pfam" id="PF20511"/>
    </source>
</evidence>
<dbReference type="CDD" id="cd07010">
    <property type="entry name" value="cupin_PMI_type_I_N_bac"/>
    <property type="match status" value="1"/>
</dbReference>
<dbReference type="InterPro" id="IPR011051">
    <property type="entry name" value="RmlC_Cupin_sf"/>
</dbReference>
<sequence>MFPVKFTPIPVPRIWGGHQLKSMFHTQLSEPIGEYWVLSAYPTRQSVVAEGPLAGQSLNDLVRVYPEDFLGESPQPRFPLLIKYLEADQNLSVQVHPNDVYAQTYESDFGKTEAWYILSAQGERRICLGHDFNSRADFESAIATGEIKSHLQYREITAGEMVYIPAGTVHALLAGTSVIEIQQTSDLTYRIYDWDRVSNGGEKRALHIKEAAEVINFPTEETKKNENKIGVIEEPKKIVSPYFIIEEIVLETDFPNGQSRILTFHLGRERSPDMIICVKGNVQIRVDNEKSPDFSLHLSPGEVGLIPATVHSYEMIWHKECILLRVHY</sequence>
<dbReference type="InterPro" id="IPR046457">
    <property type="entry name" value="PMI_typeI_cat"/>
</dbReference>